<dbReference type="Proteomes" id="UP000254866">
    <property type="component" value="Unassembled WGS sequence"/>
</dbReference>
<dbReference type="SUPFAM" id="SSF63829">
    <property type="entry name" value="Calcium-dependent phosphotriesterase"/>
    <property type="match status" value="1"/>
</dbReference>
<dbReference type="EMBL" id="NPIC01000008">
    <property type="protein sequence ID" value="RDL33855.1"/>
    <property type="molecule type" value="Genomic_DNA"/>
</dbReference>
<comment type="caution">
    <text evidence="2">The sequence shown here is derived from an EMBL/GenBank/DDBJ whole genome shotgun (WGS) entry which is preliminary data.</text>
</comment>
<protein>
    <recommendedName>
        <fullName evidence="4">SMP-30/Gluconolactonase/LRE-like region domain-containing protein</fullName>
    </recommendedName>
</protein>
<dbReference type="OrthoDB" id="9977941at2759"/>
<accession>A0A370TG36</accession>
<evidence type="ECO:0000313" key="3">
    <source>
        <dbReference type="Proteomes" id="UP000254866"/>
    </source>
</evidence>
<dbReference type="GeneID" id="43601072"/>
<reference evidence="2 3" key="1">
    <citation type="journal article" date="2018" name="IMA Fungus">
        <title>IMA Genome-F 9: Draft genome sequence of Annulohypoxylon stygium, Aspergillus mulundensis, Berkeleyomyces basicola (syn. Thielaviopsis basicola), Ceratocystis smalleyi, two Cercospora beticola strains, Coleophoma cylindrospora, Fusarium fracticaudum, Phialophora cf. hyalina, and Morchella septimelata.</title>
        <authorList>
            <person name="Wingfield B.D."/>
            <person name="Bills G.F."/>
            <person name="Dong Y."/>
            <person name="Huang W."/>
            <person name="Nel W.J."/>
            <person name="Swalarsk-Parry B.S."/>
            <person name="Vaghefi N."/>
            <person name="Wilken P.M."/>
            <person name="An Z."/>
            <person name="de Beer Z.W."/>
            <person name="De Vos L."/>
            <person name="Chen L."/>
            <person name="Duong T.A."/>
            <person name="Gao Y."/>
            <person name="Hammerbacher A."/>
            <person name="Kikkert J.R."/>
            <person name="Li Y."/>
            <person name="Li H."/>
            <person name="Li K."/>
            <person name="Li Q."/>
            <person name="Liu X."/>
            <person name="Ma X."/>
            <person name="Naidoo K."/>
            <person name="Pethybridge S.J."/>
            <person name="Sun J."/>
            <person name="Steenkamp E.T."/>
            <person name="van der Nest M.A."/>
            <person name="van Wyk S."/>
            <person name="Wingfield M.J."/>
            <person name="Xiong C."/>
            <person name="Yue Q."/>
            <person name="Zhang X."/>
        </authorList>
    </citation>
    <scope>NUCLEOTIDE SEQUENCE [LARGE SCALE GENOMIC DNA]</scope>
    <source>
        <strain evidence="2 3">BP 5553</strain>
    </source>
</reference>
<dbReference type="Gene3D" id="2.120.10.30">
    <property type="entry name" value="TolB, C-terminal domain"/>
    <property type="match status" value="1"/>
</dbReference>
<sequence length="341" mass="35593">MKFFRSLLMSISAAPLIHALPSTRTTPPIHTIFQFPNLTALENVATRGNGNLLITATSSNSLYQLNPLSPTGYITVATIPNVTSLLGIAEFQPDVFAVVAGNFTTVPPHTNPGTYSIWKVDLSRCYTRNCVGKKTKITDLPEGGLLNGMTLVVPGCSTALVADSSVGVIWRVDLLTGAYKIAVNDPLTQGPPDGLPLPIGVNGVHTFGSTLYFTNLFLNGGFYAQVPIHTSGPNIGFASGPASLVANIGTGDDFALDKKGVAYVATNAQETVDRVKRDGSFAVIAGSFNDTILEGCTAASFGRTASDGAVLYVVTNGGLAGPVPGTFREGGKVVALDTTRL</sequence>
<dbReference type="RefSeq" id="XP_031867137.1">
    <property type="nucleotide sequence ID" value="XM_032016846.1"/>
</dbReference>
<dbReference type="PANTHER" id="PTHR42060">
    <property type="entry name" value="NHL REPEAT-CONTAINING PROTEIN-RELATED"/>
    <property type="match status" value="1"/>
</dbReference>
<keyword evidence="3" id="KW-1185">Reference proteome</keyword>
<gene>
    <name evidence="2" type="ORF">BP5553_08223</name>
</gene>
<evidence type="ECO:0000313" key="2">
    <source>
        <dbReference type="EMBL" id="RDL33855.1"/>
    </source>
</evidence>
<dbReference type="AlphaFoldDB" id="A0A370TG36"/>
<proteinExistence type="predicted"/>
<feature type="chain" id="PRO_5016595842" description="SMP-30/Gluconolactonase/LRE-like region domain-containing protein" evidence="1">
    <location>
        <begin position="20"/>
        <end position="341"/>
    </location>
</feature>
<keyword evidence="1" id="KW-0732">Signal</keyword>
<feature type="signal peptide" evidence="1">
    <location>
        <begin position="1"/>
        <end position="19"/>
    </location>
</feature>
<name>A0A370TG36_9HELO</name>
<dbReference type="PANTHER" id="PTHR42060:SF1">
    <property type="entry name" value="NHL REPEAT-CONTAINING PROTEIN"/>
    <property type="match status" value="1"/>
</dbReference>
<dbReference type="InterPro" id="IPR052998">
    <property type="entry name" value="Hetero-Diels-Alderase-like"/>
</dbReference>
<evidence type="ECO:0008006" key="4">
    <source>
        <dbReference type="Google" id="ProtNLM"/>
    </source>
</evidence>
<dbReference type="InterPro" id="IPR011042">
    <property type="entry name" value="6-blade_b-propeller_TolB-like"/>
</dbReference>
<organism evidence="2 3">
    <name type="scientific">Venustampulla echinocandica</name>
    <dbReference type="NCBI Taxonomy" id="2656787"/>
    <lineage>
        <taxon>Eukaryota</taxon>
        <taxon>Fungi</taxon>
        <taxon>Dikarya</taxon>
        <taxon>Ascomycota</taxon>
        <taxon>Pezizomycotina</taxon>
        <taxon>Leotiomycetes</taxon>
        <taxon>Helotiales</taxon>
        <taxon>Pleuroascaceae</taxon>
        <taxon>Venustampulla</taxon>
    </lineage>
</organism>
<evidence type="ECO:0000256" key="1">
    <source>
        <dbReference type="SAM" id="SignalP"/>
    </source>
</evidence>